<keyword evidence="3" id="KW-1185">Reference proteome</keyword>
<dbReference type="RefSeq" id="WP_008412323.1">
    <property type="nucleotide sequence ID" value="NZ_CAOS01000012.1"/>
</dbReference>
<feature type="compositionally biased region" description="Basic and acidic residues" evidence="1">
    <location>
        <begin position="11"/>
        <end position="21"/>
    </location>
</feature>
<organism evidence="2 3">
    <name type="scientific">Desulforamulus hydrothermalis Lam5 = DSM 18033</name>
    <dbReference type="NCBI Taxonomy" id="1121428"/>
    <lineage>
        <taxon>Bacteria</taxon>
        <taxon>Bacillati</taxon>
        <taxon>Bacillota</taxon>
        <taxon>Clostridia</taxon>
        <taxon>Eubacteriales</taxon>
        <taxon>Peptococcaceae</taxon>
        <taxon>Desulforamulus</taxon>
    </lineage>
</organism>
<name>K8E026_9FIRM</name>
<accession>K8E026</accession>
<dbReference type="AlphaFoldDB" id="K8E026"/>
<reference evidence="2 3" key="1">
    <citation type="journal article" date="2013" name="Genome Announc.">
        <title>Genome Sequence of the Sulfate-Reducing Bacterium Desulfotomaculum hydrothermale Lam5(T).</title>
        <authorList>
            <person name="Amin O."/>
            <person name="Fardeau M.L."/>
            <person name="Valette O."/>
            <person name="Hirschler-Rea A."/>
            <person name="Barbe V."/>
            <person name="Medigue C."/>
            <person name="Vacherie B."/>
            <person name="Ollivier B."/>
            <person name="Bertin P.N."/>
            <person name="Dolla A."/>
        </authorList>
    </citation>
    <scope>NUCLEOTIDE SEQUENCE [LARGE SCALE GENOMIC DNA]</scope>
    <source>
        <strain evidence="3">Lam5 / DSM 18033</strain>
    </source>
</reference>
<proteinExistence type="predicted"/>
<comment type="caution">
    <text evidence="2">The sequence shown here is derived from an EMBL/GenBank/DDBJ whole genome shotgun (WGS) entry which is preliminary data.</text>
</comment>
<feature type="region of interest" description="Disordered" evidence="1">
    <location>
        <begin position="1"/>
        <end position="48"/>
    </location>
</feature>
<dbReference type="EMBL" id="CAOS01000012">
    <property type="protein sequence ID" value="CCO08735.1"/>
    <property type="molecule type" value="Genomic_DNA"/>
</dbReference>
<feature type="compositionally biased region" description="Basic and acidic residues" evidence="1">
    <location>
        <begin position="34"/>
        <end position="48"/>
    </location>
</feature>
<evidence type="ECO:0000313" key="2">
    <source>
        <dbReference type="EMBL" id="CCO08735.1"/>
    </source>
</evidence>
<evidence type="ECO:0000256" key="1">
    <source>
        <dbReference type="SAM" id="MobiDB-lite"/>
    </source>
</evidence>
<dbReference type="Proteomes" id="UP000009315">
    <property type="component" value="Unassembled WGS sequence"/>
</dbReference>
<protein>
    <submittedName>
        <fullName evidence="2">Uncharacterized protein</fullName>
    </submittedName>
</protein>
<gene>
    <name evidence="2" type="ORF">DESHY_50043</name>
</gene>
<dbReference type="STRING" id="1121428.DESHY_50043"/>
<evidence type="ECO:0000313" key="3">
    <source>
        <dbReference type="Proteomes" id="UP000009315"/>
    </source>
</evidence>
<sequence>MKKPPANQESLTRKEALDRVRSQQRFIDPNRGPARKDANRHDINDPLN</sequence>